<feature type="coiled-coil region" evidence="1">
    <location>
        <begin position="29"/>
        <end position="63"/>
    </location>
</feature>
<gene>
    <name evidence="2" type="ORF">EST38_g7048</name>
</gene>
<comment type="caution">
    <text evidence="2">The sequence shown here is derived from an EMBL/GenBank/DDBJ whole genome shotgun (WGS) entry which is preliminary data.</text>
</comment>
<dbReference type="AlphaFoldDB" id="A0A4Q2DI85"/>
<dbReference type="EMBL" id="SDEE01000240">
    <property type="protein sequence ID" value="RXW18796.1"/>
    <property type="molecule type" value="Genomic_DNA"/>
</dbReference>
<evidence type="ECO:0000313" key="3">
    <source>
        <dbReference type="Proteomes" id="UP000290288"/>
    </source>
</evidence>
<evidence type="ECO:0000256" key="1">
    <source>
        <dbReference type="SAM" id="Coils"/>
    </source>
</evidence>
<organism evidence="2 3">
    <name type="scientific">Candolleomyces aberdarensis</name>
    <dbReference type="NCBI Taxonomy" id="2316362"/>
    <lineage>
        <taxon>Eukaryota</taxon>
        <taxon>Fungi</taxon>
        <taxon>Dikarya</taxon>
        <taxon>Basidiomycota</taxon>
        <taxon>Agaricomycotina</taxon>
        <taxon>Agaricomycetes</taxon>
        <taxon>Agaricomycetidae</taxon>
        <taxon>Agaricales</taxon>
        <taxon>Agaricineae</taxon>
        <taxon>Psathyrellaceae</taxon>
        <taxon>Candolleomyces</taxon>
    </lineage>
</organism>
<proteinExistence type="predicted"/>
<sequence length="531" mass="60231">MIPASPVPALVGTNEIPTTSQAESIRRFLTDVYNNINKLEDQMEQIEISLEKLEKKRNDLKAFARNHRVLLTPARRLFPEILSEIFSWCPKGYPRGYESFEIFDSFNPNYGPLLLARICRSWRETAIADPKLWTAICFVIKERRQHHLVQLWLERSGNCNLTIGIIDGDGGYQPSPSVNDAANQEALSLLSLQAHRWGRAFFFLPLNGRIWGALAELRDKFSHNLQHVTINFSHGVVKKGSEFAPDLIIGCKRLSSLTLDCGTAISKLPPATSDRITHFHYTMNFGLRAGAGLDDCLEAMRSLRNLKHCVLHTSGKGLGPAAPNIPVTMVALEHLEVITHDMPSYVKHRWGSFWTALNMPRLEHLRLDSFLKKEWDHEPFIACLSRSPKLKDLSITWFGGQSEHFVDVIQQAQSVTDLYLSIDNVAELVEGMLEMPIVPKLRTVVVSPSPLHEHLSDADFRHFEEFVKAKMIPETSLEFAHLGYVENRNAVGLKSEMIRVFGLSEFESDLFTNHHHRAWIKPSVDYATPKA</sequence>
<dbReference type="STRING" id="2316362.A0A4Q2DI85"/>
<name>A0A4Q2DI85_9AGAR</name>
<protein>
    <recommendedName>
        <fullName evidence="4">F-box domain-containing protein</fullName>
    </recommendedName>
</protein>
<evidence type="ECO:0008006" key="4">
    <source>
        <dbReference type="Google" id="ProtNLM"/>
    </source>
</evidence>
<dbReference type="Proteomes" id="UP000290288">
    <property type="component" value="Unassembled WGS sequence"/>
</dbReference>
<reference evidence="2 3" key="1">
    <citation type="submission" date="2019-01" db="EMBL/GenBank/DDBJ databases">
        <title>Draft genome sequence of Psathyrella aberdarensis IHI B618.</title>
        <authorList>
            <person name="Buettner E."/>
            <person name="Kellner H."/>
        </authorList>
    </citation>
    <scope>NUCLEOTIDE SEQUENCE [LARGE SCALE GENOMIC DNA]</scope>
    <source>
        <strain evidence="2 3">IHI B618</strain>
    </source>
</reference>
<accession>A0A4Q2DI85</accession>
<keyword evidence="3" id="KW-1185">Reference proteome</keyword>
<evidence type="ECO:0000313" key="2">
    <source>
        <dbReference type="EMBL" id="RXW18796.1"/>
    </source>
</evidence>
<dbReference type="InterPro" id="IPR032675">
    <property type="entry name" value="LRR_dom_sf"/>
</dbReference>
<keyword evidence="1" id="KW-0175">Coiled coil</keyword>
<dbReference type="SUPFAM" id="SSF52047">
    <property type="entry name" value="RNI-like"/>
    <property type="match status" value="1"/>
</dbReference>
<dbReference type="OrthoDB" id="3365698at2759"/>
<dbReference type="Gene3D" id="3.80.10.10">
    <property type="entry name" value="Ribonuclease Inhibitor"/>
    <property type="match status" value="1"/>
</dbReference>